<feature type="compositionally biased region" description="Polar residues" evidence="5">
    <location>
        <begin position="168"/>
        <end position="180"/>
    </location>
</feature>
<dbReference type="Proteomes" id="UP000194236">
    <property type="component" value="Unassembled WGS sequence"/>
</dbReference>
<dbReference type="InterPro" id="IPR020846">
    <property type="entry name" value="MFS_dom"/>
</dbReference>
<evidence type="ECO:0000259" key="7">
    <source>
        <dbReference type="PROSITE" id="PS50850"/>
    </source>
</evidence>
<feature type="compositionally biased region" description="Low complexity" evidence="5">
    <location>
        <begin position="151"/>
        <end position="161"/>
    </location>
</feature>
<dbReference type="Pfam" id="PF07690">
    <property type="entry name" value="MFS_1"/>
    <property type="match status" value="1"/>
</dbReference>
<dbReference type="OrthoDB" id="3639251at2759"/>
<dbReference type="GO" id="GO:0016020">
    <property type="term" value="C:membrane"/>
    <property type="evidence" value="ECO:0007669"/>
    <property type="project" value="UniProtKB-SubCell"/>
</dbReference>
<evidence type="ECO:0000256" key="3">
    <source>
        <dbReference type="ARBA" id="ARBA00022989"/>
    </source>
</evidence>
<evidence type="ECO:0000256" key="2">
    <source>
        <dbReference type="ARBA" id="ARBA00022692"/>
    </source>
</evidence>
<comment type="subcellular location">
    <subcellularLocation>
        <location evidence="1">Membrane</location>
        <topology evidence="1">Multi-pass membrane protein</topology>
    </subcellularLocation>
</comment>
<evidence type="ECO:0000313" key="9">
    <source>
        <dbReference type="Proteomes" id="UP000194236"/>
    </source>
</evidence>
<feature type="domain" description="Major facilitator superfamily (MFS) profile" evidence="7">
    <location>
        <begin position="1"/>
        <end position="189"/>
    </location>
</feature>
<name>A0A1Y3B323_EURMA</name>
<keyword evidence="4 6" id="KW-0472">Membrane</keyword>
<organism evidence="8 9">
    <name type="scientific">Euroglyphus maynei</name>
    <name type="common">Mayne's house dust mite</name>
    <dbReference type="NCBI Taxonomy" id="6958"/>
    <lineage>
        <taxon>Eukaryota</taxon>
        <taxon>Metazoa</taxon>
        <taxon>Ecdysozoa</taxon>
        <taxon>Arthropoda</taxon>
        <taxon>Chelicerata</taxon>
        <taxon>Arachnida</taxon>
        <taxon>Acari</taxon>
        <taxon>Acariformes</taxon>
        <taxon>Sarcoptiformes</taxon>
        <taxon>Astigmata</taxon>
        <taxon>Psoroptidia</taxon>
        <taxon>Analgoidea</taxon>
        <taxon>Pyroglyphidae</taxon>
        <taxon>Pyroglyphinae</taxon>
        <taxon>Euroglyphus</taxon>
    </lineage>
</organism>
<feature type="region of interest" description="Disordered" evidence="5">
    <location>
        <begin position="149"/>
        <end position="189"/>
    </location>
</feature>
<evidence type="ECO:0000256" key="4">
    <source>
        <dbReference type="ARBA" id="ARBA00023136"/>
    </source>
</evidence>
<accession>A0A1Y3B323</accession>
<dbReference type="InterPro" id="IPR036259">
    <property type="entry name" value="MFS_trans_sf"/>
</dbReference>
<keyword evidence="2 6" id="KW-0812">Transmembrane</keyword>
<sequence>MFDIGGSFGSIMAGLMSDLINAGGITCIIFLLMAIPSLFLLAHFSSINLAINLILQFMAGFFINGPYSLIITSVSANLACKVPSKAATATVSAIIDGTGSIGAAIGPAITGPLSDHFTWDSVFYVCMVGDFIAASCLIRVAWSEWKRKRSNSNNNNTSNTSWQERRNSNISNDYTSSSINSDEKQIVSS</sequence>
<evidence type="ECO:0000313" key="8">
    <source>
        <dbReference type="EMBL" id="OTF73715.1"/>
    </source>
</evidence>
<dbReference type="GO" id="GO:0022857">
    <property type="term" value="F:transmembrane transporter activity"/>
    <property type="evidence" value="ECO:0007669"/>
    <property type="project" value="InterPro"/>
</dbReference>
<dbReference type="PROSITE" id="PS50850">
    <property type="entry name" value="MFS"/>
    <property type="match status" value="1"/>
</dbReference>
<evidence type="ECO:0000256" key="1">
    <source>
        <dbReference type="ARBA" id="ARBA00004141"/>
    </source>
</evidence>
<dbReference type="InterPro" id="IPR011701">
    <property type="entry name" value="MFS"/>
</dbReference>
<gene>
    <name evidence="8" type="ORF">BLA29_002691</name>
</gene>
<dbReference type="EMBL" id="MUJZ01050442">
    <property type="protein sequence ID" value="OTF73715.1"/>
    <property type="molecule type" value="Genomic_DNA"/>
</dbReference>
<proteinExistence type="predicted"/>
<reference evidence="8 9" key="1">
    <citation type="submission" date="2017-03" db="EMBL/GenBank/DDBJ databases">
        <title>Genome Survey of Euroglyphus maynei.</title>
        <authorList>
            <person name="Arlian L.G."/>
            <person name="Morgan M.S."/>
            <person name="Rider S.D."/>
        </authorList>
    </citation>
    <scope>NUCLEOTIDE SEQUENCE [LARGE SCALE GENOMIC DNA]</scope>
    <source>
        <strain evidence="8">Arlian Lab</strain>
        <tissue evidence="8">Whole body</tissue>
    </source>
</reference>
<keyword evidence="3 6" id="KW-1133">Transmembrane helix</keyword>
<feature type="transmembrane region" description="Helical" evidence="6">
    <location>
        <begin position="122"/>
        <end position="142"/>
    </location>
</feature>
<evidence type="ECO:0000256" key="5">
    <source>
        <dbReference type="SAM" id="MobiDB-lite"/>
    </source>
</evidence>
<dbReference type="PANTHER" id="PTHR43184">
    <property type="entry name" value="MAJOR FACILITATOR SUPERFAMILY TRANSPORTER 16, ISOFORM B"/>
    <property type="match status" value="1"/>
</dbReference>
<keyword evidence="9" id="KW-1185">Reference proteome</keyword>
<dbReference type="AlphaFoldDB" id="A0A1Y3B323"/>
<feature type="transmembrane region" description="Helical" evidence="6">
    <location>
        <begin position="49"/>
        <end position="69"/>
    </location>
</feature>
<protein>
    <recommendedName>
        <fullName evidence="7">Major facilitator superfamily (MFS) profile domain-containing protein</fullName>
    </recommendedName>
</protein>
<comment type="caution">
    <text evidence="8">The sequence shown here is derived from an EMBL/GenBank/DDBJ whole genome shotgun (WGS) entry which is preliminary data.</text>
</comment>
<dbReference type="Gene3D" id="1.20.1250.20">
    <property type="entry name" value="MFS general substrate transporter like domains"/>
    <property type="match status" value="1"/>
</dbReference>
<feature type="transmembrane region" description="Helical" evidence="6">
    <location>
        <begin position="20"/>
        <end position="42"/>
    </location>
</feature>
<dbReference type="SUPFAM" id="SSF103473">
    <property type="entry name" value="MFS general substrate transporter"/>
    <property type="match status" value="1"/>
</dbReference>
<evidence type="ECO:0000256" key="6">
    <source>
        <dbReference type="SAM" id="Phobius"/>
    </source>
</evidence>
<dbReference type="PANTHER" id="PTHR43184:SF12">
    <property type="entry name" value="SUGAR PHOSPHATE EXCHANGER 3"/>
    <property type="match status" value="1"/>
</dbReference>